<dbReference type="Pfam" id="PF01520">
    <property type="entry name" value="Amidase_3"/>
    <property type="match status" value="1"/>
</dbReference>
<dbReference type="Gene3D" id="3.40.630.40">
    <property type="entry name" value="Zn-dependent exopeptidases"/>
    <property type="match status" value="1"/>
</dbReference>
<dbReference type="InterPro" id="IPR050695">
    <property type="entry name" value="N-acetylmuramoyl_amidase_3"/>
</dbReference>
<dbReference type="SMART" id="SM00646">
    <property type="entry name" value="Ami_3"/>
    <property type="match status" value="1"/>
</dbReference>
<dbReference type="PANTHER" id="PTHR30404">
    <property type="entry name" value="N-ACETYLMURAMOYL-L-ALANINE AMIDASE"/>
    <property type="match status" value="1"/>
</dbReference>
<keyword evidence="1" id="KW-0378">Hydrolase</keyword>
<dbReference type="SUPFAM" id="SSF53187">
    <property type="entry name" value="Zn-dependent exopeptidases"/>
    <property type="match status" value="1"/>
</dbReference>
<dbReference type="RefSeq" id="WP_191799018.1">
    <property type="nucleotide sequence ID" value="NZ_JACSQL010000002.1"/>
</dbReference>
<keyword evidence="4" id="KW-1185">Reference proteome</keyword>
<evidence type="ECO:0000313" key="3">
    <source>
        <dbReference type="EMBL" id="MBD7967778.1"/>
    </source>
</evidence>
<feature type="domain" description="MurNAc-LAA" evidence="2">
    <location>
        <begin position="64"/>
        <end position="176"/>
    </location>
</feature>
<dbReference type="EMBL" id="JACSQL010000002">
    <property type="protein sequence ID" value="MBD7967778.1"/>
    <property type="molecule type" value="Genomic_DNA"/>
</dbReference>
<dbReference type="InterPro" id="IPR002508">
    <property type="entry name" value="MurNAc-LAA_cat"/>
</dbReference>
<sequence length="243" mass="26588">MIKLEIDPGHGGKDGGAAGNGLKEKDIALIISKGIKKKLEDEYEGVKVTLTRNTDIFLELKERTNKANAAGVDALISVHCNAGGGSGGFESFRHTNASAKSKELQEALHTAIMAELNPFNVIDRKQKTGNLHMVRESKMPAVLTENLFIDVAADANRLKNDKVIEALINGHVIGVAKYFGLKKKKVAKVANERDINVVSPWAKTVWEEMTKEGYFDGKRPGAPITREEMAVVVSRLLNNNQQK</sequence>
<proteinExistence type="predicted"/>
<dbReference type="CDD" id="cd02696">
    <property type="entry name" value="MurNAc-LAA"/>
    <property type="match status" value="1"/>
</dbReference>
<evidence type="ECO:0000256" key="1">
    <source>
        <dbReference type="ARBA" id="ARBA00022801"/>
    </source>
</evidence>
<organism evidence="3 4">
    <name type="scientific">Paenibacillus gallinarum</name>
    <dbReference type="NCBI Taxonomy" id="2762232"/>
    <lineage>
        <taxon>Bacteria</taxon>
        <taxon>Bacillati</taxon>
        <taxon>Bacillota</taxon>
        <taxon>Bacilli</taxon>
        <taxon>Bacillales</taxon>
        <taxon>Paenibacillaceae</taxon>
        <taxon>Paenibacillus</taxon>
    </lineage>
</organism>
<gene>
    <name evidence="3" type="ORF">H9647_06870</name>
</gene>
<name>A0ABR8SW92_9BACL</name>
<reference evidence="3 4" key="1">
    <citation type="submission" date="2020-08" db="EMBL/GenBank/DDBJ databases">
        <title>A Genomic Blueprint of the Chicken Gut Microbiome.</title>
        <authorList>
            <person name="Gilroy R."/>
            <person name="Ravi A."/>
            <person name="Getino M."/>
            <person name="Pursley I."/>
            <person name="Horton D.L."/>
            <person name="Alikhan N.-F."/>
            <person name="Baker D."/>
            <person name="Gharbi K."/>
            <person name="Hall N."/>
            <person name="Watson M."/>
            <person name="Adriaenssens E.M."/>
            <person name="Foster-Nyarko E."/>
            <person name="Jarju S."/>
            <person name="Secka A."/>
            <person name="Antonio M."/>
            <person name="Oren A."/>
            <person name="Chaudhuri R."/>
            <person name="La Ragione R.M."/>
            <person name="Hildebrand F."/>
            <person name="Pallen M.J."/>
        </authorList>
    </citation>
    <scope>NUCLEOTIDE SEQUENCE [LARGE SCALE GENOMIC DNA]</scope>
    <source>
        <strain evidence="3 4">Sa2BVA9</strain>
    </source>
</reference>
<protein>
    <submittedName>
        <fullName evidence="3">N-acetylmuramoyl-L-alanine amidase</fullName>
    </submittedName>
</protein>
<evidence type="ECO:0000259" key="2">
    <source>
        <dbReference type="SMART" id="SM00646"/>
    </source>
</evidence>
<dbReference type="PANTHER" id="PTHR30404:SF0">
    <property type="entry name" value="N-ACETYLMURAMOYL-L-ALANINE AMIDASE AMIC"/>
    <property type="match status" value="1"/>
</dbReference>
<comment type="caution">
    <text evidence="3">The sequence shown here is derived from an EMBL/GenBank/DDBJ whole genome shotgun (WGS) entry which is preliminary data.</text>
</comment>
<accession>A0ABR8SW92</accession>
<dbReference type="Proteomes" id="UP000608071">
    <property type="component" value="Unassembled WGS sequence"/>
</dbReference>
<evidence type="ECO:0000313" key="4">
    <source>
        <dbReference type="Proteomes" id="UP000608071"/>
    </source>
</evidence>